<evidence type="ECO:0000256" key="1">
    <source>
        <dbReference type="ARBA" id="ARBA00004496"/>
    </source>
</evidence>
<keyword evidence="7 10" id="KW-0067">ATP-binding</keyword>
<dbReference type="PROSITE" id="PS00329">
    <property type="entry name" value="HSP70_2"/>
    <property type="match status" value="1"/>
</dbReference>
<dbReference type="FunFam" id="3.30.420.40:FF:000026">
    <property type="entry name" value="Heat shock protein 70"/>
    <property type="match status" value="1"/>
</dbReference>
<keyword evidence="4" id="KW-0963">Cytoplasm</keyword>
<dbReference type="PROSITE" id="PS00297">
    <property type="entry name" value="HSP70_1"/>
    <property type="match status" value="1"/>
</dbReference>
<evidence type="ECO:0000313" key="12">
    <source>
        <dbReference type="Proteomes" id="UP000019478"/>
    </source>
</evidence>
<gene>
    <name evidence="11" type="ORF">A1O3_09192</name>
</gene>
<dbReference type="PANTHER" id="PTHR19375">
    <property type="entry name" value="HEAT SHOCK PROTEIN 70KDA"/>
    <property type="match status" value="1"/>
</dbReference>
<dbReference type="Gene3D" id="3.90.640.10">
    <property type="entry name" value="Actin, Chain A, domain 4"/>
    <property type="match status" value="1"/>
</dbReference>
<dbReference type="FunFam" id="1.20.1270.10:FF:000014">
    <property type="entry name" value="Heat shock protein 70"/>
    <property type="match status" value="1"/>
</dbReference>
<keyword evidence="5 10" id="KW-0547">Nucleotide-binding</keyword>
<dbReference type="FunFam" id="3.30.420.40:FF:000172">
    <property type="entry name" value="Heat shock 70 kDa protein"/>
    <property type="match status" value="1"/>
</dbReference>
<evidence type="ECO:0000256" key="3">
    <source>
        <dbReference type="ARBA" id="ARBA00012554"/>
    </source>
</evidence>
<dbReference type="EMBL" id="AMGY01000009">
    <property type="protein sequence ID" value="EXJ78032.1"/>
    <property type="molecule type" value="Genomic_DNA"/>
</dbReference>
<dbReference type="Proteomes" id="UP000019478">
    <property type="component" value="Unassembled WGS sequence"/>
</dbReference>
<dbReference type="InterPro" id="IPR043129">
    <property type="entry name" value="ATPase_NBD"/>
</dbReference>
<evidence type="ECO:0000256" key="5">
    <source>
        <dbReference type="ARBA" id="ARBA00022741"/>
    </source>
</evidence>
<dbReference type="InterPro" id="IPR013126">
    <property type="entry name" value="Hsp_70_fam"/>
</dbReference>
<proteinExistence type="inferred from homology"/>
<dbReference type="FunFam" id="3.30.420.40:FF:000028">
    <property type="entry name" value="heat shock 70 kDa protein-like"/>
    <property type="match status" value="1"/>
</dbReference>
<comment type="subcellular location">
    <subcellularLocation>
        <location evidence="1">Cytoplasm</location>
    </subcellularLocation>
</comment>
<dbReference type="NCBIfam" id="NF001413">
    <property type="entry name" value="PRK00290.1"/>
    <property type="match status" value="1"/>
</dbReference>
<dbReference type="Gene3D" id="1.20.1270.10">
    <property type="match status" value="1"/>
</dbReference>
<dbReference type="FunFam" id="3.30.30.30:FF:000005">
    <property type="entry name" value="Heat shock protein ssb1"/>
    <property type="match status" value="1"/>
</dbReference>
<dbReference type="RefSeq" id="XP_007737477.1">
    <property type="nucleotide sequence ID" value="XM_007739287.1"/>
</dbReference>
<organism evidence="11 12">
    <name type="scientific">Capronia epimyces CBS 606.96</name>
    <dbReference type="NCBI Taxonomy" id="1182542"/>
    <lineage>
        <taxon>Eukaryota</taxon>
        <taxon>Fungi</taxon>
        <taxon>Dikarya</taxon>
        <taxon>Ascomycota</taxon>
        <taxon>Pezizomycotina</taxon>
        <taxon>Eurotiomycetes</taxon>
        <taxon>Chaetothyriomycetidae</taxon>
        <taxon>Chaetothyriales</taxon>
        <taxon>Herpotrichiellaceae</taxon>
        <taxon>Capronia</taxon>
    </lineage>
</organism>
<evidence type="ECO:0000256" key="10">
    <source>
        <dbReference type="RuleBase" id="RU003322"/>
    </source>
</evidence>
<dbReference type="AlphaFoldDB" id="W9XC20"/>
<sequence>MSDELYDGAIGIDLGTTYSCVANYDGNNVEIIANEQGSFTTPSFVSFTDEERLIGEAAKNQAAMNPENTVFDVKRLIGRRFDDPIVKKDVESWPFKVVDQGGNPMVQVRYLGETKTFSPQEISSMVLTKMKEVAETKLGKKVEKAVVTVPAYFNDNQRQATKDAGAIAGLNVLRIINEPTAAAIAYGLGSGKTDKERNVLIYDLGGGTFDVSLLNIHGGVFTVKATAGDTHLGGQDFDTNLLDHFKKEFQRKTKKDLSGDARALRRLRTACERAKRTLSSATQTTVEIDSLFDGEDFNTQITRARFEDLNAKAFNGTIDPVQQVLKDAGVAKSGVDVIVLVGGSTRIPRIQKLLSDFFDGKKLEKSINPDEAVAYGAAVQAGILSGKATSAETADLLLLDVVPLSLGVAMEGNIFAPVVPRGSTVPVLKKRTFTTVQDAQQTVQFPVYQGERTNCEDNTSLGEFTLAPIPPMKAGDAQLEVVFEVDVNGILKVTATEKSSGRSANITISNATGKLSSAEIEQMVEDAAKFKTTDEAFTKKFEAKQQLESYIGRVEEIISDPGLSLKMKRGNKAKIEEALSDAMQQLELEESSPDDLKKKELALKRAVTKAMATR</sequence>
<evidence type="ECO:0000256" key="9">
    <source>
        <dbReference type="ARBA" id="ARBA00048056"/>
    </source>
</evidence>
<dbReference type="HOGENOM" id="CLU_005965_0_1_1"/>
<reference evidence="11 12" key="1">
    <citation type="submission" date="2013-03" db="EMBL/GenBank/DDBJ databases">
        <title>The Genome Sequence of Capronia epimyces CBS 606.96.</title>
        <authorList>
            <consortium name="The Broad Institute Genomics Platform"/>
            <person name="Cuomo C."/>
            <person name="de Hoog S."/>
            <person name="Gorbushina A."/>
            <person name="Walker B."/>
            <person name="Young S.K."/>
            <person name="Zeng Q."/>
            <person name="Gargeya S."/>
            <person name="Fitzgerald M."/>
            <person name="Haas B."/>
            <person name="Abouelleil A."/>
            <person name="Allen A.W."/>
            <person name="Alvarado L."/>
            <person name="Arachchi H.M."/>
            <person name="Berlin A.M."/>
            <person name="Chapman S.B."/>
            <person name="Gainer-Dewar J."/>
            <person name="Goldberg J."/>
            <person name="Griggs A."/>
            <person name="Gujja S."/>
            <person name="Hansen M."/>
            <person name="Howarth C."/>
            <person name="Imamovic A."/>
            <person name="Ireland A."/>
            <person name="Larimer J."/>
            <person name="McCowan C."/>
            <person name="Murphy C."/>
            <person name="Pearson M."/>
            <person name="Poon T.W."/>
            <person name="Priest M."/>
            <person name="Roberts A."/>
            <person name="Saif S."/>
            <person name="Shea T."/>
            <person name="Sisk P."/>
            <person name="Sykes S."/>
            <person name="Wortman J."/>
            <person name="Nusbaum C."/>
            <person name="Birren B."/>
        </authorList>
    </citation>
    <scope>NUCLEOTIDE SEQUENCE [LARGE SCALE GENOMIC DNA]</scope>
    <source>
        <strain evidence="11 12">CBS 606.96</strain>
    </source>
</reference>
<dbReference type="InterPro" id="IPR029047">
    <property type="entry name" value="HSP70_peptide-bd_sf"/>
</dbReference>
<evidence type="ECO:0000256" key="7">
    <source>
        <dbReference type="ARBA" id="ARBA00022840"/>
    </source>
</evidence>
<dbReference type="GO" id="GO:0016787">
    <property type="term" value="F:hydrolase activity"/>
    <property type="evidence" value="ECO:0007669"/>
    <property type="project" value="UniProtKB-KW"/>
</dbReference>
<accession>W9XC20</accession>
<evidence type="ECO:0000256" key="6">
    <source>
        <dbReference type="ARBA" id="ARBA00022801"/>
    </source>
</evidence>
<dbReference type="SUPFAM" id="SSF100934">
    <property type="entry name" value="Heat shock protein 70kD (HSP70), C-terminal subdomain"/>
    <property type="match status" value="1"/>
</dbReference>
<dbReference type="FunFam" id="2.60.34.10:FF:000004">
    <property type="entry name" value="Heat shock protein SSB1"/>
    <property type="match status" value="1"/>
</dbReference>
<dbReference type="GO" id="GO:0140662">
    <property type="term" value="F:ATP-dependent protein folding chaperone"/>
    <property type="evidence" value="ECO:0007669"/>
    <property type="project" value="InterPro"/>
</dbReference>
<dbReference type="PRINTS" id="PR00301">
    <property type="entry name" value="HEATSHOCK70"/>
</dbReference>
<dbReference type="GO" id="GO:0005524">
    <property type="term" value="F:ATP binding"/>
    <property type="evidence" value="ECO:0007669"/>
    <property type="project" value="UniProtKB-KW"/>
</dbReference>
<dbReference type="PROSITE" id="PS01036">
    <property type="entry name" value="HSP70_3"/>
    <property type="match status" value="1"/>
</dbReference>
<dbReference type="Gene3D" id="3.30.30.30">
    <property type="match status" value="1"/>
</dbReference>
<keyword evidence="11" id="KW-0346">Stress response</keyword>
<dbReference type="Gene3D" id="3.30.420.40">
    <property type="match status" value="2"/>
</dbReference>
<comment type="caution">
    <text evidence="11">The sequence shown here is derived from an EMBL/GenBank/DDBJ whole genome shotgun (WGS) entry which is preliminary data.</text>
</comment>
<dbReference type="SUPFAM" id="SSF53067">
    <property type="entry name" value="Actin-like ATPase domain"/>
    <property type="match status" value="2"/>
</dbReference>
<name>W9XC20_9EURO</name>
<evidence type="ECO:0000313" key="11">
    <source>
        <dbReference type="EMBL" id="EXJ78032.1"/>
    </source>
</evidence>
<dbReference type="SUPFAM" id="SSF100920">
    <property type="entry name" value="Heat shock protein 70kD (HSP70), peptide-binding domain"/>
    <property type="match status" value="1"/>
</dbReference>
<keyword evidence="8" id="KW-0143">Chaperone</keyword>
<keyword evidence="6" id="KW-0378">Hydrolase</keyword>
<dbReference type="Pfam" id="PF00012">
    <property type="entry name" value="HSP70"/>
    <property type="match status" value="1"/>
</dbReference>
<dbReference type="GeneID" id="19173277"/>
<dbReference type="OrthoDB" id="2401965at2759"/>
<evidence type="ECO:0000256" key="4">
    <source>
        <dbReference type="ARBA" id="ARBA00022490"/>
    </source>
</evidence>
<dbReference type="STRING" id="1182542.W9XC20"/>
<comment type="catalytic activity">
    <reaction evidence="9">
        <text>ATP + H2O = ADP + phosphate + H(+)</text>
        <dbReference type="Rhea" id="RHEA:13065"/>
        <dbReference type="ChEBI" id="CHEBI:15377"/>
        <dbReference type="ChEBI" id="CHEBI:15378"/>
        <dbReference type="ChEBI" id="CHEBI:30616"/>
        <dbReference type="ChEBI" id="CHEBI:43474"/>
        <dbReference type="ChEBI" id="CHEBI:456216"/>
        <dbReference type="EC" id="3.6.4.10"/>
    </reaction>
</comment>
<dbReference type="Gene3D" id="2.60.34.10">
    <property type="entry name" value="Substrate Binding Domain Of DNAk, Chain A, domain 1"/>
    <property type="match status" value="1"/>
</dbReference>
<dbReference type="GO" id="GO:0005829">
    <property type="term" value="C:cytosol"/>
    <property type="evidence" value="ECO:0007669"/>
    <property type="project" value="EnsemblFungi"/>
</dbReference>
<dbReference type="InterPro" id="IPR029048">
    <property type="entry name" value="HSP70_C_sf"/>
</dbReference>
<dbReference type="EC" id="3.6.4.10" evidence="3"/>
<evidence type="ECO:0000256" key="2">
    <source>
        <dbReference type="ARBA" id="ARBA00007381"/>
    </source>
</evidence>
<dbReference type="InterPro" id="IPR018181">
    <property type="entry name" value="Heat_shock_70_CS"/>
</dbReference>
<keyword evidence="12" id="KW-1185">Reference proteome</keyword>
<protein>
    <recommendedName>
        <fullName evidence="3">non-chaperonin molecular chaperone ATPase</fullName>
        <ecNumber evidence="3">3.6.4.10</ecNumber>
    </recommendedName>
</protein>
<dbReference type="FunFam" id="3.90.640.10:FF:000002">
    <property type="entry name" value="Heat shock 70 kDa"/>
    <property type="match status" value="1"/>
</dbReference>
<dbReference type="eggNOG" id="KOG0101">
    <property type="taxonomic scope" value="Eukaryota"/>
</dbReference>
<comment type="similarity">
    <text evidence="2 10">Belongs to the heat shock protein 70 family.</text>
</comment>
<evidence type="ECO:0000256" key="8">
    <source>
        <dbReference type="ARBA" id="ARBA00023186"/>
    </source>
</evidence>